<evidence type="ECO:0000313" key="3">
    <source>
        <dbReference type="Proteomes" id="UP000230002"/>
    </source>
</evidence>
<proteinExistence type="predicted"/>
<dbReference type="EMBL" id="AYKW01000067">
    <property type="protein sequence ID" value="PIL24430.1"/>
    <property type="molecule type" value="Genomic_DNA"/>
</dbReference>
<comment type="caution">
    <text evidence="2">The sequence shown here is derived from an EMBL/GenBank/DDBJ whole genome shotgun (WGS) entry which is preliminary data.</text>
</comment>
<protein>
    <submittedName>
        <fullName evidence="2">Uncharacterized protein</fullName>
    </submittedName>
</protein>
<accession>A0A2G8RSE2</accession>
<name>A0A2G8RSE2_9APHY</name>
<feature type="region of interest" description="Disordered" evidence="1">
    <location>
        <begin position="1"/>
        <end position="26"/>
    </location>
</feature>
<feature type="compositionally biased region" description="Low complexity" evidence="1">
    <location>
        <begin position="1"/>
        <end position="19"/>
    </location>
</feature>
<evidence type="ECO:0000256" key="1">
    <source>
        <dbReference type="SAM" id="MobiDB-lite"/>
    </source>
</evidence>
<gene>
    <name evidence="2" type="ORF">GSI_14184</name>
</gene>
<organism evidence="2 3">
    <name type="scientific">Ganoderma sinense ZZ0214-1</name>
    <dbReference type="NCBI Taxonomy" id="1077348"/>
    <lineage>
        <taxon>Eukaryota</taxon>
        <taxon>Fungi</taxon>
        <taxon>Dikarya</taxon>
        <taxon>Basidiomycota</taxon>
        <taxon>Agaricomycotina</taxon>
        <taxon>Agaricomycetes</taxon>
        <taxon>Polyporales</taxon>
        <taxon>Polyporaceae</taxon>
        <taxon>Ganoderma</taxon>
    </lineage>
</organism>
<dbReference type="AlphaFoldDB" id="A0A2G8RSE2"/>
<dbReference type="Proteomes" id="UP000230002">
    <property type="component" value="Unassembled WGS sequence"/>
</dbReference>
<keyword evidence="3" id="KW-1185">Reference proteome</keyword>
<evidence type="ECO:0000313" key="2">
    <source>
        <dbReference type="EMBL" id="PIL24430.1"/>
    </source>
</evidence>
<reference evidence="2 3" key="1">
    <citation type="journal article" date="2015" name="Sci. Rep.">
        <title>Chromosome-level genome map provides insights into diverse defense mechanisms in the medicinal fungus Ganoderma sinense.</title>
        <authorList>
            <person name="Zhu Y."/>
            <person name="Xu J."/>
            <person name="Sun C."/>
            <person name="Zhou S."/>
            <person name="Xu H."/>
            <person name="Nelson D.R."/>
            <person name="Qian J."/>
            <person name="Song J."/>
            <person name="Luo H."/>
            <person name="Xiang L."/>
            <person name="Li Y."/>
            <person name="Xu Z."/>
            <person name="Ji A."/>
            <person name="Wang L."/>
            <person name="Lu S."/>
            <person name="Hayward A."/>
            <person name="Sun W."/>
            <person name="Li X."/>
            <person name="Schwartz D.C."/>
            <person name="Wang Y."/>
            <person name="Chen S."/>
        </authorList>
    </citation>
    <scope>NUCLEOTIDE SEQUENCE [LARGE SCALE GENOMIC DNA]</scope>
    <source>
        <strain evidence="2 3">ZZ0214-1</strain>
    </source>
</reference>
<sequence length="108" mass="11593">MPTLSRRATGASSGSARAGECAEKPREEGRFTHLLASGPERQGTVGRVLGWHDASCMRGWPGGQGDRSARSVLWRGVFQQGLPNVERGICALSAALVPGCWSQQMRSR</sequence>